<dbReference type="Pfam" id="PF00535">
    <property type="entry name" value="Glycos_transf_2"/>
    <property type="match status" value="1"/>
</dbReference>
<keyword evidence="3" id="KW-1185">Reference proteome</keyword>
<dbReference type="eggNOG" id="COG0463">
    <property type="taxonomic scope" value="Bacteria"/>
</dbReference>
<dbReference type="SUPFAM" id="SSF53448">
    <property type="entry name" value="Nucleotide-diphospho-sugar transferases"/>
    <property type="match status" value="1"/>
</dbReference>
<dbReference type="Gene3D" id="1.25.40.10">
    <property type="entry name" value="Tetratricopeptide repeat domain"/>
    <property type="match status" value="1"/>
</dbReference>
<dbReference type="InterPro" id="IPR011990">
    <property type="entry name" value="TPR-like_helical_dom_sf"/>
</dbReference>
<dbReference type="CDD" id="cd02511">
    <property type="entry name" value="Beta4Glucosyltransferase"/>
    <property type="match status" value="1"/>
</dbReference>
<dbReference type="SUPFAM" id="SSF48452">
    <property type="entry name" value="TPR-like"/>
    <property type="match status" value="1"/>
</dbReference>
<dbReference type="HOGENOM" id="CLU_023736_0_0_9"/>
<dbReference type="EMBL" id="CP001727">
    <property type="protein sequence ID" value="ACV59514.1"/>
    <property type="molecule type" value="Genomic_DNA"/>
</dbReference>
<dbReference type="SMR" id="C8WSM9"/>
<evidence type="ECO:0000313" key="3">
    <source>
        <dbReference type="Proteomes" id="UP000001917"/>
    </source>
</evidence>
<reference evidence="3" key="1">
    <citation type="submission" date="2009-09" db="EMBL/GenBank/DDBJ databases">
        <title>The complete chromosome of Alicyclobacillus acidocaldarius subsp. acidocaldarius DSM 446.</title>
        <authorList>
            <consortium name="US DOE Joint Genome Institute (JGI-PGF)"/>
            <person name="Lucas S."/>
            <person name="Copeland A."/>
            <person name="Lapidus A."/>
            <person name="Glavina del Rio T."/>
            <person name="Dalin E."/>
            <person name="Tice H."/>
            <person name="Bruce D."/>
            <person name="Goodwin L."/>
            <person name="Pitluck S."/>
            <person name="Kyrpides N."/>
            <person name="Mavromatis K."/>
            <person name="Ivanova N."/>
            <person name="Ovchinnikova G."/>
            <person name="Chertkov O."/>
            <person name="Sims D."/>
            <person name="Brettin T."/>
            <person name="Detter J.C."/>
            <person name="Han C."/>
            <person name="Larimer F."/>
            <person name="Land M."/>
            <person name="Hauser L."/>
            <person name="Markowitz V."/>
            <person name="Cheng J.-F."/>
            <person name="Hugenholtz P."/>
            <person name="Woyke T."/>
            <person name="Wu D."/>
            <person name="Pukall R."/>
            <person name="Klenk H.-P."/>
            <person name="Eisen J.A."/>
        </authorList>
    </citation>
    <scope>NUCLEOTIDE SEQUENCE [LARGE SCALE GENOMIC DNA]</scope>
    <source>
        <strain evidence="3">ATCC 27009 / DSM 446 / BCRC 14685 / JCM 5260 / KCTC 1825 / NBRC 15652 / NCIMB 11725 / NRRL B-14509 / 104-IA</strain>
    </source>
</reference>
<feature type="domain" description="Glycosyltransferase 2-like" evidence="1">
    <location>
        <begin position="1"/>
        <end position="98"/>
    </location>
</feature>
<dbReference type="STRING" id="521098.Aaci_2509"/>
<dbReference type="CAZy" id="GT2">
    <property type="family name" value="Glycosyltransferase Family 2"/>
</dbReference>
<accession>C8WSM9</accession>
<dbReference type="Gene3D" id="3.90.550.10">
    <property type="entry name" value="Spore Coat Polysaccharide Biosynthesis Protein SpsA, Chain A"/>
    <property type="match status" value="1"/>
</dbReference>
<dbReference type="RefSeq" id="WP_012811755.1">
    <property type="nucleotide sequence ID" value="NC_013205.1"/>
</dbReference>
<gene>
    <name evidence="2" type="ordered locus">Aaci_2509</name>
</gene>
<reference evidence="2 3" key="2">
    <citation type="journal article" date="2010" name="Stand. Genomic Sci.">
        <title>Complete genome sequence of Alicyclobacillus acidocaldarius type strain (104-IA).</title>
        <authorList>
            <person name="Mavromatis K."/>
            <person name="Sikorski J."/>
            <person name="Lapidus A."/>
            <person name="Glavina Del Rio T."/>
            <person name="Copeland A."/>
            <person name="Tice H."/>
            <person name="Cheng J.F."/>
            <person name="Lucas S."/>
            <person name="Chen F."/>
            <person name="Nolan M."/>
            <person name="Bruce D."/>
            <person name="Goodwin L."/>
            <person name="Pitluck S."/>
            <person name="Ivanova N."/>
            <person name="Ovchinnikova G."/>
            <person name="Pati A."/>
            <person name="Chen A."/>
            <person name="Palaniappan K."/>
            <person name="Land M."/>
            <person name="Hauser L."/>
            <person name="Chang Y.J."/>
            <person name="Jeffries C.D."/>
            <person name="Chain P."/>
            <person name="Meincke L."/>
            <person name="Sims D."/>
            <person name="Chertkov O."/>
            <person name="Han C."/>
            <person name="Brettin T."/>
            <person name="Detter J.C."/>
            <person name="Wahrenburg C."/>
            <person name="Rohde M."/>
            <person name="Pukall R."/>
            <person name="Goker M."/>
            <person name="Bristow J."/>
            <person name="Eisen J.A."/>
            <person name="Markowitz V."/>
            <person name="Hugenholtz P."/>
            <person name="Klenk H.P."/>
            <person name="Kyrpides N.C."/>
        </authorList>
    </citation>
    <scope>NUCLEOTIDE SEQUENCE [LARGE SCALE GENOMIC DNA]</scope>
    <source>
        <strain evidence="3">ATCC 27009 / DSM 446 / BCRC 14685 / JCM 5260 / KCTC 1825 / NBRC 15652 / NCIMB 11725 / NRRL B-14509 / 104-IA</strain>
    </source>
</reference>
<dbReference type="PANTHER" id="PTHR43630:SF2">
    <property type="entry name" value="GLYCOSYLTRANSFERASE"/>
    <property type="match status" value="1"/>
</dbReference>
<proteinExistence type="predicted"/>
<evidence type="ECO:0000313" key="2">
    <source>
        <dbReference type="EMBL" id="ACV59514.1"/>
    </source>
</evidence>
<dbReference type="InterPro" id="IPR029044">
    <property type="entry name" value="Nucleotide-diphossugar_trans"/>
</dbReference>
<dbReference type="KEGG" id="aac:Aaci_2509"/>
<dbReference type="InterPro" id="IPR001173">
    <property type="entry name" value="Glyco_trans_2-like"/>
</dbReference>
<dbReference type="PANTHER" id="PTHR43630">
    <property type="entry name" value="POLY-BETA-1,6-N-ACETYL-D-GLUCOSAMINE SYNTHASE"/>
    <property type="match status" value="1"/>
</dbReference>
<dbReference type="Proteomes" id="UP000001917">
    <property type="component" value="Chromosome"/>
</dbReference>
<evidence type="ECO:0000259" key="1">
    <source>
        <dbReference type="Pfam" id="PF00535"/>
    </source>
</evidence>
<organism evidence="2 3">
    <name type="scientific">Alicyclobacillus acidocaldarius subsp. acidocaldarius (strain ATCC 27009 / DSM 446 / BCRC 14685 / JCM 5260 / KCTC 1825 / NBRC 15652 / NCIMB 11725 / NRRL B-14509 / 104-IA)</name>
    <name type="common">Bacillus acidocaldarius</name>
    <dbReference type="NCBI Taxonomy" id="521098"/>
    <lineage>
        <taxon>Bacteria</taxon>
        <taxon>Bacillati</taxon>
        <taxon>Bacillota</taxon>
        <taxon>Bacilli</taxon>
        <taxon>Bacillales</taxon>
        <taxon>Alicyclobacillaceae</taxon>
        <taxon>Alicyclobacillus</taxon>
    </lineage>
</organism>
<name>C8WSM9_ALIAD</name>
<sequence>MIVKDEEAVLDRCLQSIADIVDEIVIVDTGSQDRTQEIARKYTDLVFDFEWVDDFSEARNESFRHASMDYVLWLDADDVVSDVDRIKLAEFKKNLSSDVDAVTMWYHLAFQGDQPTVSSRLVRLVKRSRGFVWRGRVHEYLEINGNILNSDIAIIHRPVEHDAARNLRIYEKKLALGEDFSPRDMLYYANELLDHAQYEKAVQWYKRFLATGQCWKEDAITACFKLAECFRAMNQPEQSKQAVLHSFLYDTPRAEACCRIGYGYLEEGKIDQAIFWYDLATKCRRPANFVGFVNHACETWLPHIQLCVCYSRLGQYRKAYDHNERAAEYLGEDPMIVHNRSVLRAWMDGELEKP</sequence>
<protein>
    <recommendedName>
        <fullName evidence="1">Glycosyltransferase 2-like domain-containing protein</fullName>
    </recommendedName>
</protein>
<dbReference type="AlphaFoldDB" id="C8WSM9"/>